<keyword evidence="6 7" id="KW-0326">Glycosidase</keyword>
<organism evidence="11 12">
    <name type="scientific">Cylindrobasidium torrendii FP15055 ss-10</name>
    <dbReference type="NCBI Taxonomy" id="1314674"/>
    <lineage>
        <taxon>Eukaryota</taxon>
        <taxon>Fungi</taxon>
        <taxon>Dikarya</taxon>
        <taxon>Basidiomycota</taxon>
        <taxon>Agaricomycotina</taxon>
        <taxon>Agaricomycetes</taxon>
        <taxon>Agaricomycetidae</taxon>
        <taxon>Agaricales</taxon>
        <taxon>Marasmiineae</taxon>
        <taxon>Physalacriaceae</taxon>
        <taxon>Cylindrobasidium</taxon>
    </lineage>
</organism>
<evidence type="ECO:0000256" key="9">
    <source>
        <dbReference type="PIRSR" id="PIRSR606710-2"/>
    </source>
</evidence>
<evidence type="ECO:0000256" key="5">
    <source>
        <dbReference type="ARBA" id="ARBA00022801"/>
    </source>
</evidence>
<evidence type="ECO:0000256" key="8">
    <source>
        <dbReference type="PIRSR" id="PIRSR606710-1"/>
    </source>
</evidence>
<comment type="similarity">
    <text evidence="3 7">Belongs to the glycosyl hydrolase 43 family.</text>
</comment>
<dbReference type="OrthoDB" id="195678at2759"/>
<dbReference type="PANTHER" id="PTHR43301:SF3">
    <property type="entry name" value="ARABINAN ENDO-1,5-ALPHA-L-ARABINOSIDASE A-RELATED"/>
    <property type="match status" value="1"/>
</dbReference>
<dbReference type="PIRSF" id="PIRSF026534">
    <property type="entry name" value="Endo_alpha-L-arabinosidase"/>
    <property type="match status" value="1"/>
</dbReference>
<evidence type="ECO:0000313" key="11">
    <source>
        <dbReference type="EMBL" id="KIY69923.1"/>
    </source>
</evidence>
<accession>A0A0D7BH76</accession>
<evidence type="ECO:0000256" key="6">
    <source>
        <dbReference type="ARBA" id="ARBA00023295"/>
    </source>
</evidence>
<dbReference type="InterPro" id="IPR050727">
    <property type="entry name" value="GH43_arabinanases"/>
</dbReference>
<dbReference type="InterPro" id="IPR016840">
    <property type="entry name" value="Glyco_hydro_43_endo_a_Ara-ase"/>
</dbReference>
<feature type="active site" description="Proton acceptor" evidence="8">
    <location>
        <position position="31"/>
    </location>
</feature>
<dbReference type="Gene3D" id="2.115.10.20">
    <property type="entry name" value="Glycosyl hydrolase domain, family 43"/>
    <property type="match status" value="1"/>
</dbReference>
<protein>
    <recommendedName>
        <fullName evidence="4 7">Arabinan endo-1,5-alpha-L-arabinosidase</fullName>
        <ecNumber evidence="4 7">3.2.1.99</ecNumber>
    </recommendedName>
</protein>
<dbReference type="UniPathway" id="UPA00667"/>
<dbReference type="InterPro" id="IPR023296">
    <property type="entry name" value="Glyco_hydro_beta-prop_sf"/>
</dbReference>
<dbReference type="Pfam" id="PF04616">
    <property type="entry name" value="Glyco_hydro_43"/>
    <property type="match status" value="1"/>
</dbReference>
<evidence type="ECO:0000256" key="3">
    <source>
        <dbReference type="ARBA" id="ARBA00009865"/>
    </source>
</evidence>
<keyword evidence="5 7" id="KW-0378">Hydrolase</keyword>
<feature type="active site" description="Proton donor" evidence="8">
    <location>
        <position position="195"/>
    </location>
</feature>
<comment type="catalytic activity">
    <reaction evidence="1 7">
        <text>Endohydrolysis of (1-&gt;5)-alpha-arabinofuranosidic linkages in (1-&gt;5)-arabinans.</text>
        <dbReference type="EC" id="3.2.1.99"/>
    </reaction>
</comment>
<evidence type="ECO:0000256" key="2">
    <source>
        <dbReference type="ARBA" id="ARBA00004834"/>
    </source>
</evidence>
<dbReference type="Proteomes" id="UP000054007">
    <property type="component" value="Unassembled WGS sequence"/>
</dbReference>
<evidence type="ECO:0000256" key="4">
    <source>
        <dbReference type="ARBA" id="ARBA00012586"/>
    </source>
</evidence>
<comment type="pathway">
    <text evidence="2 7">Glycan metabolism; L-arabinan degradation.</text>
</comment>
<dbReference type="PANTHER" id="PTHR43301">
    <property type="entry name" value="ARABINAN ENDO-1,5-ALPHA-L-ARABINOSIDASE"/>
    <property type="match status" value="1"/>
</dbReference>
<dbReference type="GO" id="GO:0046558">
    <property type="term" value="F:arabinan endo-1,5-alpha-L-arabinosidase activity"/>
    <property type="evidence" value="ECO:0007669"/>
    <property type="project" value="UniProtKB-EC"/>
</dbReference>
<keyword evidence="10" id="KW-0732">Signal</keyword>
<evidence type="ECO:0000256" key="1">
    <source>
        <dbReference type="ARBA" id="ARBA00000375"/>
    </source>
</evidence>
<dbReference type="SUPFAM" id="SSF75005">
    <property type="entry name" value="Arabinanase/levansucrase/invertase"/>
    <property type="match status" value="1"/>
</dbReference>
<dbReference type="CDD" id="cd18831">
    <property type="entry name" value="GH43_AnAbnA-like"/>
    <property type="match status" value="1"/>
</dbReference>
<dbReference type="GO" id="GO:0031222">
    <property type="term" value="P:arabinan catabolic process"/>
    <property type="evidence" value="ECO:0007669"/>
    <property type="project" value="UniProtKB-UniPathway"/>
</dbReference>
<reference evidence="11 12" key="1">
    <citation type="journal article" date="2015" name="Fungal Genet. Biol.">
        <title>Evolution of novel wood decay mechanisms in Agaricales revealed by the genome sequences of Fistulina hepatica and Cylindrobasidium torrendii.</title>
        <authorList>
            <person name="Floudas D."/>
            <person name="Held B.W."/>
            <person name="Riley R."/>
            <person name="Nagy L.G."/>
            <person name="Koehler G."/>
            <person name="Ransdell A.S."/>
            <person name="Younus H."/>
            <person name="Chow J."/>
            <person name="Chiniquy J."/>
            <person name="Lipzen A."/>
            <person name="Tritt A."/>
            <person name="Sun H."/>
            <person name="Haridas S."/>
            <person name="LaButti K."/>
            <person name="Ohm R.A."/>
            <person name="Kues U."/>
            <person name="Blanchette R.A."/>
            <person name="Grigoriev I.V."/>
            <person name="Minto R.E."/>
            <person name="Hibbett D.S."/>
        </authorList>
    </citation>
    <scope>NUCLEOTIDE SEQUENCE [LARGE SCALE GENOMIC DNA]</scope>
    <source>
        <strain evidence="11 12">FP15055 ss-10</strain>
    </source>
</reference>
<name>A0A0D7BH76_9AGAR</name>
<evidence type="ECO:0000256" key="7">
    <source>
        <dbReference type="PIRNR" id="PIRNR026534"/>
    </source>
</evidence>
<gene>
    <name evidence="11" type="ORF">CYLTODRAFT_392858</name>
</gene>
<dbReference type="InterPro" id="IPR006710">
    <property type="entry name" value="Glyco_hydro_43"/>
</dbReference>
<dbReference type="STRING" id="1314674.A0A0D7BH76"/>
<dbReference type="AlphaFoldDB" id="A0A0D7BH76"/>
<feature type="signal peptide" evidence="10">
    <location>
        <begin position="1"/>
        <end position="16"/>
    </location>
</feature>
<dbReference type="EMBL" id="KN880476">
    <property type="protein sequence ID" value="KIY69923.1"/>
    <property type="molecule type" value="Genomic_DNA"/>
</dbReference>
<feature type="site" description="Important for catalytic activity, responsible for pKa modulation of the active site Glu and correct orientation of both the proton donor and substrate" evidence="9">
    <location>
        <position position="145"/>
    </location>
</feature>
<proteinExistence type="inferred from homology"/>
<evidence type="ECO:0000313" key="12">
    <source>
        <dbReference type="Proteomes" id="UP000054007"/>
    </source>
</evidence>
<feature type="chain" id="PRO_5002317289" description="Arabinan endo-1,5-alpha-L-arabinosidase" evidence="10">
    <location>
        <begin position="17"/>
        <end position="324"/>
    </location>
</feature>
<dbReference type="EC" id="3.2.1.99" evidence="4 7"/>
<sequence>MKFSLKLLSLLPAVLATPNPLSGSSNIVVRDPAMAYNTNTGKYYAFSTNENIKIFTSTSLNGPWSRAGSVLPNCSSIALDGNCNLWAPDIFYYNGRWALYYSVSAIGSQNSAIGVAVSDSMEPGTWTDLGQVIRSYSGDVFNAIDPNVIDDNGLKLTFGSYWQGIYQVGLWPDVNNQASDTPGTHLAGNSGRPAEGAFVYKPSASPYFFCFFSDGITPFDGATSRPAPGKEYKVLVGRGSSSMGPFYGKLGNALTEALDPPTGSLVLGSHDNVYAPGGQSIFLDPVSGRDVLVYHYIPNDAFGGPSYLGINYLDFSSGWPVVVD</sequence>
<evidence type="ECO:0000256" key="10">
    <source>
        <dbReference type="SAM" id="SignalP"/>
    </source>
</evidence>
<keyword evidence="12" id="KW-1185">Reference proteome</keyword>